<dbReference type="Gene3D" id="2.40.10.10">
    <property type="entry name" value="Trypsin-like serine proteases"/>
    <property type="match status" value="1"/>
</dbReference>
<dbReference type="SUPFAM" id="SSF50494">
    <property type="entry name" value="Trypsin-like serine proteases"/>
    <property type="match status" value="1"/>
</dbReference>
<dbReference type="PROSITE" id="PS50240">
    <property type="entry name" value="TRYPSIN_DOM"/>
    <property type="match status" value="1"/>
</dbReference>
<dbReference type="SMART" id="SM00137">
    <property type="entry name" value="MAM"/>
    <property type="match status" value="1"/>
</dbReference>
<dbReference type="InterPro" id="IPR033116">
    <property type="entry name" value="TRYPSIN_SER"/>
</dbReference>
<sequence length="392" mass="42160">MGIKMLLVVLLCMTQAALNAAFSCNFDNGRLCQGIKQLKDDKFDWTLRKINTPSGGTGPNTDHSGKGYYIYIETSSPRQPDDNARLEIKPSLGNGATCISFYYHMLGRDVNELKVLVNGKQQFSQKGSQGNKWNKADFKVQEKATSVIFEGIRGSSWQGDIAVDDVKIENCGGGGGGGCGTPPPPNTPAPPPGSCGIRPSTRIVGGVAAKHGDWPWQAMLRTSSGFPYCGGTLVSPQWVVSAAHCVRGKQPSSVFIRLGAHKRTSDIGNEQDLRVSKIISHPSYHKPLSYSHDITLLKLEKPAQLNKYVNLACLPHQVNAPTDGKHCWITGWGRLSSGGATPELLQQVSVPIVSRARCDKAYPNKIHDSMICAGLDQGGIDSCQGDSGGPMV</sequence>
<dbReference type="Pfam" id="PF00089">
    <property type="entry name" value="Trypsin"/>
    <property type="match status" value="1"/>
</dbReference>
<evidence type="ECO:0000259" key="6">
    <source>
        <dbReference type="PROSITE" id="PS50240"/>
    </source>
</evidence>
<protein>
    <submittedName>
        <fullName evidence="7">Uncharacterized protein</fullName>
    </submittedName>
</protein>
<dbReference type="PROSITE" id="PS00134">
    <property type="entry name" value="TRYPSIN_HIS"/>
    <property type="match status" value="1"/>
</dbReference>
<dbReference type="EMBL" id="CALNXI010000328">
    <property type="protein sequence ID" value="CAH3024931.1"/>
    <property type="molecule type" value="Genomic_DNA"/>
</dbReference>
<feature type="compositionally biased region" description="Pro residues" evidence="3">
    <location>
        <begin position="181"/>
        <end position="193"/>
    </location>
</feature>
<feature type="domain" description="MAM" evidence="5">
    <location>
        <begin position="22"/>
        <end position="173"/>
    </location>
</feature>
<dbReference type="Gene3D" id="2.60.120.200">
    <property type="match status" value="1"/>
</dbReference>
<dbReference type="SUPFAM" id="SSF49899">
    <property type="entry name" value="Concanavalin A-like lectins/glucanases"/>
    <property type="match status" value="1"/>
</dbReference>
<evidence type="ECO:0000256" key="3">
    <source>
        <dbReference type="SAM" id="MobiDB-lite"/>
    </source>
</evidence>
<reference evidence="7 8" key="1">
    <citation type="submission" date="2022-05" db="EMBL/GenBank/DDBJ databases">
        <authorList>
            <consortium name="Genoscope - CEA"/>
            <person name="William W."/>
        </authorList>
    </citation>
    <scope>NUCLEOTIDE SEQUENCE [LARGE SCALE GENOMIC DNA]</scope>
</reference>
<dbReference type="PANTHER" id="PTHR24252">
    <property type="entry name" value="ACROSIN-RELATED"/>
    <property type="match status" value="1"/>
</dbReference>
<dbReference type="PRINTS" id="PR00722">
    <property type="entry name" value="CHYMOTRYPSIN"/>
</dbReference>
<dbReference type="PROSITE" id="PS50060">
    <property type="entry name" value="MAM_2"/>
    <property type="match status" value="1"/>
</dbReference>
<dbReference type="Proteomes" id="UP001159427">
    <property type="component" value="Unassembled WGS sequence"/>
</dbReference>
<proteinExistence type="predicted"/>
<keyword evidence="4" id="KW-0732">Signal</keyword>
<dbReference type="InterPro" id="IPR043504">
    <property type="entry name" value="Peptidase_S1_PA_chymotrypsin"/>
</dbReference>
<evidence type="ECO:0000259" key="5">
    <source>
        <dbReference type="PROSITE" id="PS50060"/>
    </source>
</evidence>
<dbReference type="CDD" id="cd00190">
    <property type="entry name" value="Tryp_SPc"/>
    <property type="match status" value="1"/>
</dbReference>
<dbReference type="PROSITE" id="PS00135">
    <property type="entry name" value="TRYPSIN_SER"/>
    <property type="match status" value="1"/>
</dbReference>
<dbReference type="CDD" id="cd06263">
    <property type="entry name" value="MAM"/>
    <property type="match status" value="1"/>
</dbReference>
<dbReference type="PANTHER" id="PTHR24252:SF7">
    <property type="entry name" value="HYALIN"/>
    <property type="match status" value="1"/>
</dbReference>
<comment type="caution">
    <text evidence="7">The sequence shown here is derived from an EMBL/GenBank/DDBJ whole genome shotgun (WGS) entry which is preliminary data.</text>
</comment>
<name>A0ABN8M9H0_9CNID</name>
<keyword evidence="2" id="KW-0645">Protease</keyword>
<feature type="signal peptide" evidence="4">
    <location>
        <begin position="1"/>
        <end position="21"/>
    </location>
</feature>
<keyword evidence="2" id="KW-0378">Hydrolase</keyword>
<dbReference type="InterPro" id="IPR013320">
    <property type="entry name" value="ConA-like_dom_sf"/>
</dbReference>
<keyword evidence="1" id="KW-1015">Disulfide bond</keyword>
<dbReference type="Pfam" id="PF00629">
    <property type="entry name" value="MAM"/>
    <property type="match status" value="1"/>
</dbReference>
<evidence type="ECO:0000256" key="2">
    <source>
        <dbReference type="RuleBase" id="RU363034"/>
    </source>
</evidence>
<gene>
    <name evidence="7" type="ORF">PEVE_00024479</name>
</gene>
<organism evidence="7 8">
    <name type="scientific">Porites evermanni</name>
    <dbReference type="NCBI Taxonomy" id="104178"/>
    <lineage>
        <taxon>Eukaryota</taxon>
        <taxon>Metazoa</taxon>
        <taxon>Cnidaria</taxon>
        <taxon>Anthozoa</taxon>
        <taxon>Hexacorallia</taxon>
        <taxon>Scleractinia</taxon>
        <taxon>Fungiina</taxon>
        <taxon>Poritidae</taxon>
        <taxon>Porites</taxon>
    </lineage>
</organism>
<dbReference type="InterPro" id="IPR001254">
    <property type="entry name" value="Trypsin_dom"/>
</dbReference>
<accession>A0ABN8M9H0</accession>
<keyword evidence="2" id="KW-0720">Serine protease</keyword>
<evidence type="ECO:0000313" key="8">
    <source>
        <dbReference type="Proteomes" id="UP001159427"/>
    </source>
</evidence>
<dbReference type="InterPro" id="IPR001314">
    <property type="entry name" value="Peptidase_S1A"/>
</dbReference>
<dbReference type="PROSITE" id="PS51257">
    <property type="entry name" value="PROKAR_LIPOPROTEIN"/>
    <property type="match status" value="1"/>
</dbReference>
<feature type="domain" description="Peptidase S1" evidence="6">
    <location>
        <begin position="203"/>
        <end position="392"/>
    </location>
</feature>
<dbReference type="SMART" id="SM00020">
    <property type="entry name" value="Tryp_SPc"/>
    <property type="match status" value="1"/>
</dbReference>
<dbReference type="InterPro" id="IPR018114">
    <property type="entry name" value="TRYPSIN_HIS"/>
</dbReference>
<dbReference type="InterPro" id="IPR009003">
    <property type="entry name" value="Peptidase_S1_PA"/>
</dbReference>
<feature type="chain" id="PRO_5045980512" evidence="4">
    <location>
        <begin position="22"/>
        <end position="392"/>
    </location>
</feature>
<dbReference type="InterPro" id="IPR000998">
    <property type="entry name" value="MAM_dom"/>
</dbReference>
<feature type="region of interest" description="Disordered" evidence="3">
    <location>
        <begin position="174"/>
        <end position="194"/>
    </location>
</feature>
<evidence type="ECO:0000256" key="1">
    <source>
        <dbReference type="ARBA" id="ARBA00023157"/>
    </source>
</evidence>
<evidence type="ECO:0000313" key="7">
    <source>
        <dbReference type="EMBL" id="CAH3024931.1"/>
    </source>
</evidence>
<evidence type="ECO:0000256" key="4">
    <source>
        <dbReference type="SAM" id="SignalP"/>
    </source>
</evidence>
<keyword evidence="8" id="KW-1185">Reference proteome</keyword>